<dbReference type="AlphaFoldDB" id="A0A9P6FZW7"/>
<keyword evidence="3" id="KW-1185">Reference proteome</keyword>
<feature type="compositionally biased region" description="Polar residues" evidence="1">
    <location>
        <begin position="14"/>
        <end position="30"/>
    </location>
</feature>
<feature type="region of interest" description="Disordered" evidence="1">
    <location>
        <begin position="1"/>
        <end position="36"/>
    </location>
</feature>
<evidence type="ECO:0000256" key="1">
    <source>
        <dbReference type="SAM" id="MobiDB-lite"/>
    </source>
</evidence>
<dbReference type="EMBL" id="JAABOA010000595">
    <property type="protein sequence ID" value="KAF9583776.1"/>
    <property type="molecule type" value="Genomic_DNA"/>
</dbReference>
<comment type="caution">
    <text evidence="2">The sequence shown here is derived from an EMBL/GenBank/DDBJ whole genome shotgun (WGS) entry which is preliminary data.</text>
</comment>
<sequence>MPNHKYTRILEVPSATSQKPSKSSPRANTPNDKRAVQLKNVAYTPSAARTLMETTSRAQVLESLVPLARSPWSSTSSLIVTGHDHARARAAHPQRIKFPSINRPRAKLTNPAAQSANVPLSSWL</sequence>
<feature type="region of interest" description="Disordered" evidence="1">
    <location>
        <begin position="100"/>
        <end position="124"/>
    </location>
</feature>
<protein>
    <submittedName>
        <fullName evidence="2">Uncharacterized protein</fullName>
    </submittedName>
</protein>
<gene>
    <name evidence="2" type="ORF">BGW38_008576</name>
</gene>
<name>A0A9P6FZW7_9FUNG</name>
<evidence type="ECO:0000313" key="3">
    <source>
        <dbReference type="Proteomes" id="UP000780801"/>
    </source>
</evidence>
<evidence type="ECO:0000313" key="2">
    <source>
        <dbReference type="EMBL" id="KAF9583776.1"/>
    </source>
</evidence>
<dbReference type="OrthoDB" id="2349960at2759"/>
<dbReference type="Proteomes" id="UP000780801">
    <property type="component" value="Unassembled WGS sequence"/>
</dbReference>
<organism evidence="2 3">
    <name type="scientific">Lunasporangiospora selenospora</name>
    <dbReference type="NCBI Taxonomy" id="979761"/>
    <lineage>
        <taxon>Eukaryota</taxon>
        <taxon>Fungi</taxon>
        <taxon>Fungi incertae sedis</taxon>
        <taxon>Mucoromycota</taxon>
        <taxon>Mortierellomycotina</taxon>
        <taxon>Mortierellomycetes</taxon>
        <taxon>Mortierellales</taxon>
        <taxon>Mortierellaceae</taxon>
        <taxon>Lunasporangiospora</taxon>
    </lineage>
</organism>
<feature type="compositionally biased region" description="Polar residues" evidence="1">
    <location>
        <begin position="111"/>
        <end position="124"/>
    </location>
</feature>
<reference evidence="2" key="1">
    <citation type="journal article" date="2020" name="Fungal Divers.">
        <title>Resolving the Mortierellaceae phylogeny through synthesis of multi-gene phylogenetics and phylogenomics.</title>
        <authorList>
            <person name="Vandepol N."/>
            <person name="Liber J."/>
            <person name="Desiro A."/>
            <person name="Na H."/>
            <person name="Kennedy M."/>
            <person name="Barry K."/>
            <person name="Grigoriev I.V."/>
            <person name="Miller A.N."/>
            <person name="O'Donnell K."/>
            <person name="Stajich J.E."/>
            <person name="Bonito G."/>
        </authorList>
    </citation>
    <scope>NUCLEOTIDE SEQUENCE</scope>
    <source>
        <strain evidence="2">KOD1015</strain>
    </source>
</reference>
<accession>A0A9P6FZW7</accession>
<proteinExistence type="predicted"/>